<name>A0A1I2HJ02_9ACTN</name>
<dbReference type="AlphaFoldDB" id="A0A1I2HJ02"/>
<reference evidence="2 3" key="1">
    <citation type="submission" date="2016-10" db="EMBL/GenBank/DDBJ databases">
        <authorList>
            <person name="de Groot N.N."/>
        </authorList>
    </citation>
    <scope>NUCLEOTIDE SEQUENCE [LARGE SCALE GENOMIC DNA]</scope>
    <source>
        <strain evidence="2 3">OK461</strain>
    </source>
</reference>
<evidence type="ECO:0000256" key="1">
    <source>
        <dbReference type="SAM" id="MobiDB-lite"/>
    </source>
</evidence>
<protein>
    <submittedName>
        <fullName evidence="2">Uncharacterized protein</fullName>
    </submittedName>
</protein>
<feature type="compositionally biased region" description="Low complexity" evidence="1">
    <location>
        <begin position="40"/>
        <end position="50"/>
    </location>
</feature>
<feature type="region of interest" description="Disordered" evidence="1">
    <location>
        <begin position="39"/>
        <end position="75"/>
    </location>
</feature>
<accession>A0A1I2HJ02</accession>
<evidence type="ECO:0000313" key="2">
    <source>
        <dbReference type="EMBL" id="SFF29699.1"/>
    </source>
</evidence>
<gene>
    <name evidence="2" type="ORF">SAMN02787118_105192</name>
</gene>
<proteinExistence type="predicted"/>
<dbReference type="EMBL" id="FONR01000005">
    <property type="protein sequence ID" value="SFF29699.1"/>
    <property type="molecule type" value="Genomic_DNA"/>
</dbReference>
<dbReference type="Proteomes" id="UP000181942">
    <property type="component" value="Unassembled WGS sequence"/>
</dbReference>
<evidence type="ECO:0000313" key="3">
    <source>
        <dbReference type="Proteomes" id="UP000181942"/>
    </source>
</evidence>
<sequence length="75" mass="7400">MTATRRAILEAIPAIPAAVGGGGRFDPANVERAAGGEFGAAGSAARATPASPQGAVPLTSTVVRQSPHIPRRAAV</sequence>
<organism evidence="2 3">
    <name type="scientific">Streptomyces mirabilis</name>
    <dbReference type="NCBI Taxonomy" id="68239"/>
    <lineage>
        <taxon>Bacteria</taxon>
        <taxon>Bacillati</taxon>
        <taxon>Actinomycetota</taxon>
        <taxon>Actinomycetes</taxon>
        <taxon>Kitasatosporales</taxon>
        <taxon>Streptomycetaceae</taxon>
        <taxon>Streptomyces</taxon>
    </lineage>
</organism>